<dbReference type="UniPathway" id="UPA00061">
    <property type="reaction ID" value="UER00516"/>
</dbReference>
<comment type="similarity">
    <text evidence="2">Belongs to the CobT family.</text>
</comment>
<proteinExistence type="inferred from homology"/>
<dbReference type="SUPFAM" id="SSF52733">
    <property type="entry name" value="Nicotinate mononucleotide:5,6-dimethylbenzimidazole phosphoribosyltransferase (CobT)"/>
    <property type="match status" value="1"/>
</dbReference>
<evidence type="ECO:0000256" key="8">
    <source>
        <dbReference type="ARBA" id="ARBA00030686"/>
    </source>
</evidence>
<dbReference type="PANTHER" id="PTHR43463:SF1">
    <property type="entry name" value="NICOTINATE-NUCLEOTIDE--DIMETHYLBENZIMIDAZOLE PHOSPHORIBOSYLTRANSFERASE"/>
    <property type="match status" value="1"/>
</dbReference>
<evidence type="ECO:0000256" key="2">
    <source>
        <dbReference type="ARBA" id="ARBA00007110"/>
    </source>
</evidence>
<dbReference type="Pfam" id="PF02277">
    <property type="entry name" value="DBI_PRT"/>
    <property type="match status" value="2"/>
</dbReference>
<dbReference type="InterPro" id="IPR036087">
    <property type="entry name" value="Nict_dMeBzImd_PRibTrfase_sf"/>
</dbReference>
<comment type="catalytic activity">
    <reaction evidence="9">
        <text>5,6-dimethylbenzimidazole + nicotinate beta-D-ribonucleotide = alpha-ribazole 5'-phosphate + nicotinate + H(+)</text>
        <dbReference type="Rhea" id="RHEA:11196"/>
        <dbReference type="ChEBI" id="CHEBI:15378"/>
        <dbReference type="ChEBI" id="CHEBI:15890"/>
        <dbReference type="ChEBI" id="CHEBI:32544"/>
        <dbReference type="ChEBI" id="CHEBI:57502"/>
        <dbReference type="ChEBI" id="CHEBI:57918"/>
        <dbReference type="EC" id="2.4.2.21"/>
    </reaction>
</comment>
<dbReference type="InterPro" id="IPR003200">
    <property type="entry name" value="Nict_dMeBzImd_PRibTrfase"/>
</dbReference>
<dbReference type="eggNOG" id="ENOG502S2KZ">
    <property type="taxonomic scope" value="Eukaryota"/>
</dbReference>
<dbReference type="KEGG" id="ehx:EMIHUDRAFT_242675"/>
<accession>A0A0D3IZR2</accession>
<keyword evidence="7" id="KW-0808">Transferase</keyword>
<dbReference type="Proteomes" id="UP000013827">
    <property type="component" value="Unassembled WGS sequence"/>
</dbReference>
<evidence type="ECO:0000256" key="7">
    <source>
        <dbReference type="ARBA" id="ARBA00022679"/>
    </source>
</evidence>
<dbReference type="OMA" id="AWMRKCA"/>
<dbReference type="PANTHER" id="PTHR43463">
    <property type="entry name" value="NICOTINATE-NUCLEOTIDE--DIMETHYLBENZIMIDAZOLE PHOSPHORIBOSYLTRANSFERASE"/>
    <property type="match status" value="1"/>
</dbReference>
<evidence type="ECO:0000256" key="1">
    <source>
        <dbReference type="ARBA" id="ARBA00005049"/>
    </source>
</evidence>
<name>A0A0D3IZR2_EMIH1</name>
<dbReference type="STRING" id="2903.R1E9M6"/>
<reference evidence="11" key="1">
    <citation type="journal article" date="2013" name="Nature">
        <title>Pan genome of the phytoplankton Emiliania underpins its global distribution.</title>
        <authorList>
            <person name="Read B.A."/>
            <person name="Kegel J."/>
            <person name="Klute M.J."/>
            <person name="Kuo A."/>
            <person name="Lefebvre S.C."/>
            <person name="Maumus F."/>
            <person name="Mayer C."/>
            <person name="Miller J."/>
            <person name="Monier A."/>
            <person name="Salamov A."/>
            <person name="Young J."/>
            <person name="Aguilar M."/>
            <person name="Claverie J.M."/>
            <person name="Frickenhaus S."/>
            <person name="Gonzalez K."/>
            <person name="Herman E.K."/>
            <person name="Lin Y.C."/>
            <person name="Napier J."/>
            <person name="Ogata H."/>
            <person name="Sarno A.F."/>
            <person name="Shmutz J."/>
            <person name="Schroeder D."/>
            <person name="de Vargas C."/>
            <person name="Verret F."/>
            <person name="von Dassow P."/>
            <person name="Valentin K."/>
            <person name="Van de Peer Y."/>
            <person name="Wheeler G."/>
            <person name="Dacks J.B."/>
            <person name="Delwiche C.F."/>
            <person name="Dyhrman S.T."/>
            <person name="Glockner G."/>
            <person name="John U."/>
            <person name="Richards T."/>
            <person name="Worden A.Z."/>
            <person name="Zhang X."/>
            <person name="Grigoriev I.V."/>
            <person name="Allen A.E."/>
            <person name="Bidle K."/>
            <person name="Borodovsky M."/>
            <person name="Bowler C."/>
            <person name="Brownlee C."/>
            <person name="Cock J.M."/>
            <person name="Elias M."/>
            <person name="Gladyshev V.N."/>
            <person name="Groth M."/>
            <person name="Guda C."/>
            <person name="Hadaegh A."/>
            <person name="Iglesias-Rodriguez M.D."/>
            <person name="Jenkins J."/>
            <person name="Jones B.M."/>
            <person name="Lawson T."/>
            <person name="Leese F."/>
            <person name="Lindquist E."/>
            <person name="Lobanov A."/>
            <person name="Lomsadze A."/>
            <person name="Malik S.B."/>
            <person name="Marsh M.E."/>
            <person name="Mackinder L."/>
            <person name="Mock T."/>
            <person name="Mueller-Roeber B."/>
            <person name="Pagarete A."/>
            <person name="Parker M."/>
            <person name="Probert I."/>
            <person name="Quesneville H."/>
            <person name="Raines C."/>
            <person name="Rensing S.A."/>
            <person name="Riano-Pachon D.M."/>
            <person name="Richier S."/>
            <person name="Rokitta S."/>
            <person name="Shiraiwa Y."/>
            <person name="Soanes D.M."/>
            <person name="van der Giezen M."/>
            <person name="Wahlund T.M."/>
            <person name="Williams B."/>
            <person name="Wilson W."/>
            <person name="Wolfe G."/>
            <person name="Wurch L.L."/>
        </authorList>
    </citation>
    <scope>NUCLEOTIDE SEQUENCE</scope>
</reference>
<dbReference type="KEGG" id="ehx:EMIHUDRAFT_241304"/>
<dbReference type="EnsemblProtists" id="EOD21335">
    <property type="protein sequence ID" value="EOD21335"/>
    <property type="gene ID" value="EMIHUDRAFT_241304"/>
</dbReference>
<dbReference type="InterPro" id="IPR023195">
    <property type="entry name" value="Nict_dMeBzImd_PRibTrfase_N"/>
</dbReference>
<protein>
    <recommendedName>
        <fullName evidence="4">Nicotinate-nucleotide--dimethylbenzimidazole phosphoribosyltransferase</fullName>
        <ecNumber evidence="3">2.4.2.21</ecNumber>
    </recommendedName>
    <alternativeName>
        <fullName evidence="8">N(1)-alpha-phosphoribosyltransferase</fullName>
    </alternativeName>
</protein>
<dbReference type="GeneID" id="17262895"/>
<dbReference type="AlphaFoldDB" id="A0A0D3IZR2"/>
<dbReference type="GeneID" id="17266902"/>
<comment type="pathway">
    <text evidence="1">Nucleoside biosynthesis; alpha-ribazole biosynthesis; alpha-ribazole from 5,6-dimethylbenzimidazole: step 1/2.</text>
</comment>
<organism evidence="10 11">
    <name type="scientific">Emiliania huxleyi (strain CCMP1516)</name>
    <dbReference type="NCBI Taxonomy" id="280463"/>
    <lineage>
        <taxon>Eukaryota</taxon>
        <taxon>Haptista</taxon>
        <taxon>Haptophyta</taxon>
        <taxon>Prymnesiophyceae</taxon>
        <taxon>Isochrysidales</taxon>
        <taxon>Noelaerhabdaceae</taxon>
        <taxon>Emiliania</taxon>
    </lineage>
</organism>
<dbReference type="RefSeq" id="XP_005772180.1">
    <property type="nucleotide sequence ID" value="XM_005772123.1"/>
</dbReference>
<keyword evidence="6" id="KW-0328">Glycosyltransferase</keyword>
<dbReference type="KEGG" id="ehx:EMIHUDRAFT_210261"/>
<reference evidence="10" key="2">
    <citation type="submission" date="2024-10" db="UniProtKB">
        <authorList>
            <consortium name="EnsemblProtists"/>
        </authorList>
    </citation>
    <scope>IDENTIFICATION</scope>
</reference>
<evidence type="ECO:0000256" key="4">
    <source>
        <dbReference type="ARBA" id="ARBA00015486"/>
    </source>
</evidence>
<dbReference type="Gene3D" id="1.10.1610.10">
    <property type="match status" value="1"/>
</dbReference>
<dbReference type="EC" id="2.4.2.21" evidence="3"/>
<evidence type="ECO:0000256" key="6">
    <source>
        <dbReference type="ARBA" id="ARBA00022676"/>
    </source>
</evidence>
<evidence type="ECO:0000256" key="5">
    <source>
        <dbReference type="ARBA" id="ARBA00022573"/>
    </source>
</evidence>
<evidence type="ECO:0000313" key="10">
    <source>
        <dbReference type="EnsemblProtists" id="EOD16747"/>
    </source>
</evidence>
<dbReference type="RefSeq" id="XP_005773764.1">
    <property type="nucleotide sequence ID" value="XM_005773707.1"/>
</dbReference>
<dbReference type="RefSeq" id="XP_005769176.1">
    <property type="nucleotide sequence ID" value="XM_005769119.1"/>
</dbReference>
<dbReference type="EnsemblProtists" id="EOD16747">
    <property type="protein sequence ID" value="EOD16747"/>
    <property type="gene ID" value="EMIHUDRAFT_210261"/>
</dbReference>
<sequence length="313" mass="31872">MADWHTRATEALAAKAKPAGSLGLLEEWAAVLCTVQQTLAPVAEPQSVLVFCGDHGVKRADQSLSPFPPSVSQAVFRSLCAGISATAVLARTAGAHLAVVDVGLDGDVSDQRADANHSISVLHQKVACGTADFRTAPAMDEAELSRTGLDDGGLRHKEETVARACEAHSEPLRSAGPLCGASRAREALRRVGGLELAAMTGAFLEAEERGVAAVVDGFISGVAALCAVRMRPSCRSHLLFATALQEEPSAVRGGEVLAEALGATPALGMGLRLGEGSGAALALPMVRAAASIVAEMGTLQQALALGGGGEGDV</sequence>
<evidence type="ECO:0000313" key="11">
    <source>
        <dbReference type="Proteomes" id="UP000013827"/>
    </source>
</evidence>
<dbReference type="EnsemblProtists" id="EOD19751">
    <property type="protein sequence ID" value="EOD19751"/>
    <property type="gene ID" value="EMIHUDRAFT_242675"/>
</dbReference>
<keyword evidence="5" id="KW-0169">Cobalamin biosynthesis</keyword>
<dbReference type="Gene3D" id="3.40.50.10210">
    <property type="match status" value="2"/>
</dbReference>
<evidence type="ECO:0000256" key="3">
    <source>
        <dbReference type="ARBA" id="ARBA00011991"/>
    </source>
</evidence>
<dbReference type="HOGENOM" id="CLU_002982_0_0_1"/>
<dbReference type="CDD" id="cd02439">
    <property type="entry name" value="DMB-PRT_CobT"/>
    <property type="match status" value="1"/>
</dbReference>
<keyword evidence="11" id="KW-1185">Reference proteome</keyword>
<dbReference type="GO" id="GO:0008939">
    <property type="term" value="F:nicotinate-nucleotide-dimethylbenzimidazole phosphoribosyltransferase activity"/>
    <property type="evidence" value="ECO:0007669"/>
    <property type="project" value="UniProtKB-EC"/>
</dbReference>
<dbReference type="PaxDb" id="2903-EOD16747"/>
<dbReference type="GeneID" id="17265296"/>
<evidence type="ECO:0000256" key="9">
    <source>
        <dbReference type="ARBA" id="ARBA00047340"/>
    </source>
</evidence>